<accession>A0A2A5T140</accession>
<protein>
    <submittedName>
        <fullName evidence="1">Mobile element protein</fullName>
    </submittedName>
</protein>
<evidence type="ECO:0000313" key="2">
    <source>
        <dbReference type="Proteomes" id="UP000219020"/>
    </source>
</evidence>
<dbReference type="OrthoDB" id="6382212at2"/>
<dbReference type="AlphaFoldDB" id="A0A2A5T140"/>
<sequence>MSTYEIIAATVNLISMDDNEVLPTLLNPLQQKIQQGSAAEAYDTRTCHQILKNKGITPTILHRSNAGYWETGYPKNEAVKAL</sequence>
<comment type="caution">
    <text evidence="1">The sequence shown here is derived from an EMBL/GenBank/DDBJ whole genome shotgun (WGS) entry which is preliminary data.</text>
</comment>
<evidence type="ECO:0000313" key="1">
    <source>
        <dbReference type="EMBL" id="PCS21874.1"/>
    </source>
</evidence>
<dbReference type="Proteomes" id="UP000219020">
    <property type="component" value="Unassembled WGS sequence"/>
</dbReference>
<dbReference type="EMBL" id="NBYY01000029">
    <property type="protein sequence ID" value="PCS21874.1"/>
    <property type="molecule type" value="Genomic_DNA"/>
</dbReference>
<name>A0A2A5T140_9GAMM</name>
<reference evidence="2" key="1">
    <citation type="submission" date="2017-04" db="EMBL/GenBank/DDBJ databases">
        <title>Genome evolution of the luminous symbionts of deep sea anglerfish.</title>
        <authorList>
            <person name="Hendry T.A."/>
        </authorList>
    </citation>
    <scope>NUCLEOTIDE SEQUENCE [LARGE SCALE GENOMIC DNA]</scope>
</reference>
<gene>
    <name evidence="1" type="ORF">BTN49_2560</name>
</gene>
<keyword evidence="2" id="KW-1185">Reference proteome</keyword>
<organism evidence="1 2">
    <name type="scientific">Candidatus Enterovibrio escicola</name>
    <dbReference type="NCBI Taxonomy" id="1927127"/>
    <lineage>
        <taxon>Bacteria</taxon>
        <taxon>Pseudomonadati</taxon>
        <taxon>Pseudomonadota</taxon>
        <taxon>Gammaproteobacteria</taxon>
        <taxon>Vibrionales</taxon>
        <taxon>Vibrionaceae</taxon>
        <taxon>Enterovibrio</taxon>
    </lineage>
</organism>
<proteinExistence type="predicted"/>